<evidence type="ECO:0000256" key="1">
    <source>
        <dbReference type="SAM" id="Phobius"/>
    </source>
</evidence>
<proteinExistence type="predicted"/>
<accession>A0ABU7E289</accession>
<dbReference type="Proteomes" id="UP001352852">
    <property type="component" value="Unassembled WGS sequence"/>
</dbReference>
<keyword evidence="1" id="KW-1133">Transmembrane helix</keyword>
<keyword evidence="3" id="KW-1185">Reference proteome</keyword>
<feature type="transmembrane region" description="Helical" evidence="1">
    <location>
        <begin position="12"/>
        <end position="32"/>
    </location>
</feature>
<evidence type="ECO:0000313" key="2">
    <source>
        <dbReference type="EMBL" id="MED6280273.1"/>
    </source>
</evidence>
<keyword evidence="1" id="KW-0472">Membrane</keyword>
<gene>
    <name evidence="2" type="ORF">CHARACLAT_009015</name>
</gene>
<organism evidence="2 3">
    <name type="scientific">Characodon lateralis</name>
    <dbReference type="NCBI Taxonomy" id="208331"/>
    <lineage>
        <taxon>Eukaryota</taxon>
        <taxon>Metazoa</taxon>
        <taxon>Chordata</taxon>
        <taxon>Craniata</taxon>
        <taxon>Vertebrata</taxon>
        <taxon>Euteleostomi</taxon>
        <taxon>Actinopterygii</taxon>
        <taxon>Neopterygii</taxon>
        <taxon>Teleostei</taxon>
        <taxon>Neoteleostei</taxon>
        <taxon>Acanthomorphata</taxon>
        <taxon>Ovalentaria</taxon>
        <taxon>Atherinomorphae</taxon>
        <taxon>Cyprinodontiformes</taxon>
        <taxon>Goodeidae</taxon>
        <taxon>Characodon</taxon>
    </lineage>
</organism>
<reference evidence="2 3" key="1">
    <citation type="submission" date="2021-06" db="EMBL/GenBank/DDBJ databases">
        <authorList>
            <person name="Palmer J.M."/>
        </authorList>
    </citation>
    <scope>NUCLEOTIDE SEQUENCE [LARGE SCALE GENOMIC DNA]</scope>
    <source>
        <strain evidence="2 3">CL_MEX2019</strain>
        <tissue evidence="2">Muscle</tissue>
    </source>
</reference>
<comment type="caution">
    <text evidence="2">The sequence shown here is derived from an EMBL/GenBank/DDBJ whole genome shotgun (WGS) entry which is preliminary data.</text>
</comment>
<protein>
    <submittedName>
        <fullName evidence="2">Uncharacterized protein</fullName>
    </submittedName>
</protein>
<name>A0ABU7E289_9TELE</name>
<sequence>MSDPVTVSQNILFYWVCFYLSKVKLSFGLWSISIRTVLIIDHLLFTRSDSGTLCSLVLSYHCVSVCGRSLSCKAAQCEQRWHAMLRLTHTSCPQRKKQPVLLLLLPPETVVMATTSSWQWLVLQMHRPSSETTKVKAHTAAVVLFRVRLES</sequence>
<evidence type="ECO:0000313" key="3">
    <source>
        <dbReference type="Proteomes" id="UP001352852"/>
    </source>
</evidence>
<keyword evidence="1" id="KW-0812">Transmembrane</keyword>
<dbReference type="EMBL" id="JAHUTJ010041525">
    <property type="protein sequence ID" value="MED6280273.1"/>
    <property type="molecule type" value="Genomic_DNA"/>
</dbReference>